<feature type="transmembrane region" description="Helical" evidence="2">
    <location>
        <begin position="151"/>
        <end position="170"/>
    </location>
</feature>
<sequence length="518" mass="57733">MIKKVREIKLHNYVCYGLADVIGSGAFTLVSAWLLFFLTTFCGLTPIEAGSLFAVARIVDVIMCPLMGYISDNFHKTRLGRRFGRRRFFLLLSIPLVSVYSLLWVEGFNYWIYLLAYILFEVVYSMIIIPYDTLSAEMTSDFNKRSKLTSARMYIAQLAGFAAAFLPGRLVSYFGSDSADSFFYAGAIFTVAFMVVLFFVYFGTWERSLEEIALSERTVDEQEKMPLSTRIYNIYYDFVSTLKIKTFRSHLGMYLGGSVAQDIFNSVFTYFVVFALMTSSVMASNLLGMINGLQFFGVGVATWLTLRYSPSRAFITQGTLALVAFALFALAWISGSHSVALLYLAAGVAGLARGGIYAIPWNNYTFVADVDEILTCNRREGIFAGFMSLLRKASQALSIFLVGAALQMSGFVSGHNSQPESAINMIMAIMIVLPVILTLWGIWSAFRFKVNSRTHAILNAEVARLKRGESKATVSAENKAVIESLTGLPYEQCWGDNLVGYVNRRHMKAQLGAQLKNA</sequence>
<dbReference type="Pfam" id="PF13347">
    <property type="entry name" value="MFS_2"/>
    <property type="match status" value="1"/>
</dbReference>
<dbReference type="InterPro" id="IPR039672">
    <property type="entry name" value="MFS_2"/>
</dbReference>
<evidence type="ECO:0000256" key="2">
    <source>
        <dbReference type="SAM" id="Phobius"/>
    </source>
</evidence>
<proteinExistence type="inferred from homology"/>
<organism evidence="3">
    <name type="scientific">Citrobacter rodentium</name>
    <dbReference type="NCBI Taxonomy" id="67825"/>
    <lineage>
        <taxon>Bacteria</taxon>
        <taxon>Pseudomonadati</taxon>
        <taxon>Pseudomonadota</taxon>
        <taxon>Gammaproteobacteria</taxon>
        <taxon>Enterobacterales</taxon>
        <taxon>Enterobacteriaceae</taxon>
        <taxon>Citrobacter</taxon>
    </lineage>
</organism>
<dbReference type="PANTHER" id="PTHR11328:SF24">
    <property type="entry name" value="MAJOR FACILITATOR SUPERFAMILY (MFS) PROFILE DOMAIN-CONTAINING PROTEIN"/>
    <property type="match status" value="1"/>
</dbReference>
<keyword evidence="2" id="KW-1133">Transmembrane helix</keyword>
<keyword evidence="2" id="KW-0812">Transmembrane</keyword>
<feature type="transmembrane region" description="Helical" evidence="2">
    <location>
        <begin position="286"/>
        <end position="306"/>
    </location>
</feature>
<evidence type="ECO:0000256" key="1">
    <source>
        <dbReference type="ARBA" id="ARBA00009617"/>
    </source>
</evidence>
<name>A0A482PMK2_CITRO</name>
<feature type="transmembrane region" description="Helical" evidence="2">
    <location>
        <begin position="421"/>
        <end position="443"/>
    </location>
</feature>
<dbReference type="Gene3D" id="1.20.1250.20">
    <property type="entry name" value="MFS general substrate transporter like domains"/>
    <property type="match status" value="1"/>
</dbReference>
<feature type="transmembrane region" description="Helical" evidence="2">
    <location>
        <begin position="12"/>
        <end position="37"/>
    </location>
</feature>
<dbReference type="RefSeq" id="WP_012906449.1">
    <property type="nucleotide sequence ID" value="NZ_CAJTBI010000007.1"/>
</dbReference>
<dbReference type="InterPro" id="IPR036259">
    <property type="entry name" value="MFS_trans_sf"/>
</dbReference>
<dbReference type="OMA" id="YFGTWER"/>
<keyword evidence="2" id="KW-0472">Membrane</keyword>
<dbReference type="GO" id="GO:0008643">
    <property type="term" value="P:carbohydrate transport"/>
    <property type="evidence" value="ECO:0007669"/>
    <property type="project" value="InterPro"/>
</dbReference>
<dbReference type="AlphaFoldDB" id="A0A482PMK2"/>
<gene>
    <name evidence="3" type="ORF">E2R62_07785</name>
</gene>
<feature type="transmembrane region" description="Helical" evidence="2">
    <location>
        <begin position="111"/>
        <end position="131"/>
    </location>
</feature>
<dbReference type="GO" id="GO:0015293">
    <property type="term" value="F:symporter activity"/>
    <property type="evidence" value="ECO:0007669"/>
    <property type="project" value="InterPro"/>
</dbReference>
<dbReference type="CDD" id="cd17332">
    <property type="entry name" value="MFS_MelB_like"/>
    <property type="match status" value="1"/>
</dbReference>
<feature type="transmembrane region" description="Helical" evidence="2">
    <location>
        <begin position="182"/>
        <end position="202"/>
    </location>
</feature>
<feature type="transmembrane region" description="Helical" evidence="2">
    <location>
        <begin position="88"/>
        <end position="105"/>
    </location>
</feature>
<dbReference type="PANTHER" id="PTHR11328">
    <property type="entry name" value="MAJOR FACILITATOR SUPERFAMILY DOMAIN-CONTAINING PROTEIN"/>
    <property type="match status" value="1"/>
</dbReference>
<feature type="transmembrane region" description="Helical" evidence="2">
    <location>
        <begin position="49"/>
        <end position="67"/>
    </location>
</feature>
<evidence type="ECO:0000313" key="3">
    <source>
        <dbReference type="EMBL" id="QBY28764.1"/>
    </source>
</evidence>
<feature type="transmembrane region" description="Helical" evidence="2">
    <location>
        <begin position="251"/>
        <end position="274"/>
    </location>
</feature>
<feature type="transmembrane region" description="Helical" evidence="2">
    <location>
        <begin position="313"/>
        <end position="334"/>
    </location>
</feature>
<feature type="transmembrane region" description="Helical" evidence="2">
    <location>
        <begin position="340"/>
        <end position="359"/>
    </location>
</feature>
<protein>
    <submittedName>
        <fullName evidence="3">MFS transporter</fullName>
    </submittedName>
</protein>
<dbReference type="GO" id="GO:0005886">
    <property type="term" value="C:plasma membrane"/>
    <property type="evidence" value="ECO:0007669"/>
    <property type="project" value="TreeGrafter"/>
</dbReference>
<dbReference type="SUPFAM" id="SSF103473">
    <property type="entry name" value="MFS general substrate transporter"/>
    <property type="match status" value="1"/>
</dbReference>
<reference evidence="3" key="1">
    <citation type="submission" date="2019-03" db="EMBL/GenBank/DDBJ databases">
        <title>Complete genome sequence of enteropathogenic Citrobacter rodentium strain DBS100.</title>
        <authorList>
            <person name="Popov G."/>
            <person name="Fiebig A."/>
            <person name="Shideler S."/>
            <person name="Coombes B."/>
            <person name="Savchenko A."/>
        </authorList>
    </citation>
    <scope>NUCLEOTIDE SEQUENCE</scope>
    <source>
        <strain evidence="3">DBS100</strain>
    </source>
</reference>
<accession>A0A482PMK2</accession>
<comment type="similarity">
    <text evidence="1">Belongs to the sodium:galactoside symporter (TC 2.A.2) family.</text>
</comment>
<dbReference type="EMBL" id="CP038008">
    <property type="protein sequence ID" value="QBY28764.1"/>
    <property type="molecule type" value="Genomic_DNA"/>
</dbReference>